<dbReference type="RefSeq" id="WP_057707103.1">
    <property type="nucleotide sequence ID" value="NZ_JQCL01000080.1"/>
</dbReference>
<evidence type="ECO:0000313" key="4">
    <source>
        <dbReference type="EMBL" id="KRO08512.1"/>
    </source>
</evidence>
<evidence type="ECO:0000256" key="2">
    <source>
        <dbReference type="PROSITE-ProRule" id="PRU00335"/>
    </source>
</evidence>
<evidence type="ECO:0000259" key="3">
    <source>
        <dbReference type="PROSITE" id="PS50977"/>
    </source>
</evidence>
<organism evidence="4 5">
    <name type="scientific">Lactiplantibacillus xiangfangensis</name>
    <dbReference type="NCBI Taxonomy" id="942150"/>
    <lineage>
        <taxon>Bacteria</taxon>
        <taxon>Bacillati</taxon>
        <taxon>Bacillota</taxon>
        <taxon>Bacilli</taxon>
        <taxon>Lactobacillales</taxon>
        <taxon>Lactobacillaceae</taxon>
        <taxon>Lactiplantibacillus</taxon>
    </lineage>
</organism>
<comment type="caution">
    <text evidence="4">The sequence shown here is derived from an EMBL/GenBank/DDBJ whole genome shotgun (WGS) entry which is preliminary data.</text>
</comment>
<reference evidence="4 5" key="1">
    <citation type="journal article" date="2015" name="Genome Announc.">
        <title>Expanding the biotechnology potential of lactobacilli through comparative genomics of 213 strains and associated genera.</title>
        <authorList>
            <person name="Sun Z."/>
            <person name="Harris H.M."/>
            <person name="McCann A."/>
            <person name="Guo C."/>
            <person name="Argimon S."/>
            <person name="Zhang W."/>
            <person name="Yang X."/>
            <person name="Jeffery I.B."/>
            <person name="Cooney J.C."/>
            <person name="Kagawa T.F."/>
            <person name="Liu W."/>
            <person name="Song Y."/>
            <person name="Salvetti E."/>
            <person name="Wrobel A."/>
            <person name="Rasinkangas P."/>
            <person name="Parkhill J."/>
            <person name="Rea M.C."/>
            <person name="O'Sullivan O."/>
            <person name="Ritari J."/>
            <person name="Douillard F.P."/>
            <person name="Paul Ross R."/>
            <person name="Yang R."/>
            <person name="Briner A.E."/>
            <person name="Felis G.E."/>
            <person name="de Vos W.M."/>
            <person name="Barrangou R."/>
            <person name="Klaenhammer T.R."/>
            <person name="Caufield P.W."/>
            <person name="Cui Y."/>
            <person name="Zhang H."/>
            <person name="O'Toole P.W."/>
        </authorList>
    </citation>
    <scope>NUCLEOTIDE SEQUENCE [LARGE SCALE GENOMIC DNA]</scope>
    <source>
        <strain evidence="4 5">LMG 26013</strain>
    </source>
</reference>
<accession>A0A0R2M951</accession>
<dbReference type="EMBL" id="JQCL01000080">
    <property type="protein sequence ID" value="KRO08512.1"/>
    <property type="molecule type" value="Genomic_DNA"/>
</dbReference>
<dbReference type="OrthoDB" id="9810250at2"/>
<dbReference type="InterPro" id="IPR050624">
    <property type="entry name" value="HTH-type_Tx_Regulator"/>
</dbReference>
<feature type="domain" description="HTH tetR-type" evidence="3">
    <location>
        <begin position="8"/>
        <end position="68"/>
    </location>
</feature>
<dbReference type="InterPro" id="IPR039532">
    <property type="entry name" value="TetR_C_Firmicutes"/>
</dbReference>
<protein>
    <submittedName>
        <fullName evidence="4">Transcription regulator</fullName>
    </submittedName>
</protein>
<dbReference type="PANTHER" id="PTHR43479:SF11">
    <property type="entry name" value="ACREF_ENVCD OPERON REPRESSOR-RELATED"/>
    <property type="match status" value="1"/>
</dbReference>
<dbReference type="Gene3D" id="1.10.357.10">
    <property type="entry name" value="Tetracycline Repressor, domain 2"/>
    <property type="match status" value="1"/>
</dbReference>
<dbReference type="InterPro" id="IPR001647">
    <property type="entry name" value="HTH_TetR"/>
</dbReference>
<dbReference type="GO" id="GO:0003677">
    <property type="term" value="F:DNA binding"/>
    <property type="evidence" value="ECO:0007669"/>
    <property type="project" value="UniProtKB-UniRule"/>
</dbReference>
<dbReference type="Pfam" id="PF14278">
    <property type="entry name" value="TetR_C_8"/>
    <property type="match status" value="1"/>
</dbReference>
<name>A0A0R2M951_9LACO</name>
<dbReference type="PROSITE" id="PS50977">
    <property type="entry name" value="HTH_TETR_2"/>
    <property type="match status" value="1"/>
</dbReference>
<sequence>MSPQERKHQNLVAIYQALLQLMTQKPLASISITELCQRAHVSRTYFYRNYANFDQIIGAFQEDYMLHYLRHLPNQSKISLTDLMTHYFELTKQEAATNRLLIENDKYDVLVQTFQTVFILFIKHDRIHYSGSMALFSEPYYVEFFSGAVVNVAVSWLQRGMVEPPAYLGQQISHLARYRYNHQS</sequence>
<dbReference type="SUPFAM" id="SSF46689">
    <property type="entry name" value="Homeodomain-like"/>
    <property type="match status" value="1"/>
</dbReference>
<dbReference type="STRING" id="942150.IV64_GL000602"/>
<dbReference type="Proteomes" id="UP000051783">
    <property type="component" value="Unassembled WGS sequence"/>
</dbReference>
<dbReference type="InterPro" id="IPR009057">
    <property type="entry name" value="Homeodomain-like_sf"/>
</dbReference>
<feature type="DNA-binding region" description="H-T-H motif" evidence="2">
    <location>
        <begin position="31"/>
        <end position="50"/>
    </location>
</feature>
<dbReference type="AlphaFoldDB" id="A0A0R2M951"/>
<dbReference type="PATRIC" id="fig|942150.3.peg.616"/>
<evidence type="ECO:0000313" key="5">
    <source>
        <dbReference type="Proteomes" id="UP000051783"/>
    </source>
</evidence>
<proteinExistence type="predicted"/>
<evidence type="ECO:0000256" key="1">
    <source>
        <dbReference type="ARBA" id="ARBA00023125"/>
    </source>
</evidence>
<dbReference type="PANTHER" id="PTHR43479">
    <property type="entry name" value="ACREF/ENVCD OPERON REPRESSOR-RELATED"/>
    <property type="match status" value="1"/>
</dbReference>
<keyword evidence="1 2" id="KW-0238">DNA-binding</keyword>
<keyword evidence="5" id="KW-1185">Reference proteome</keyword>
<gene>
    <name evidence="4" type="ORF">IV64_GL000602</name>
</gene>